<protein>
    <submittedName>
        <fullName evidence="2">Uncharacterized protein</fullName>
    </submittedName>
</protein>
<proteinExistence type="predicted"/>
<name>A0A2U9CWX9_SCOMX</name>
<sequence length="92" mass="9995">MSSLAYETVHFGLFTSDSHVYRPGRSTPPRCATGGSPAPVSERGGVTSAAKGLRPIALEAKGVPLGLRRQAHRESLNQWYRAMKAKCGDRKR</sequence>
<accession>A0A2U9CWX9</accession>
<reference evidence="2 3" key="1">
    <citation type="submission" date="2017-12" db="EMBL/GenBank/DDBJ databases">
        <title>Integrating genomic resources of turbot (Scophthalmus maximus) in depth evaluation of genetic and physical mapping variation across individuals.</title>
        <authorList>
            <person name="Martinez P."/>
        </authorList>
    </citation>
    <scope>NUCLEOTIDE SEQUENCE [LARGE SCALE GENOMIC DNA]</scope>
</reference>
<feature type="region of interest" description="Disordered" evidence="1">
    <location>
        <begin position="22"/>
        <end position="48"/>
    </location>
</feature>
<keyword evidence="3" id="KW-1185">Reference proteome</keyword>
<evidence type="ECO:0000313" key="2">
    <source>
        <dbReference type="EMBL" id="AWP21067.1"/>
    </source>
</evidence>
<gene>
    <name evidence="2" type="ORF">SMAX5B_002092</name>
</gene>
<evidence type="ECO:0000313" key="3">
    <source>
        <dbReference type="Proteomes" id="UP000246464"/>
    </source>
</evidence>
<dbReference type="AlphaFoldDB" id="A0A2U9CWX9"/>
<organism evidence="2 3">
    <name type="scientific">Scophthalmus maximus</name>
    <name type="common">Turbot</name>
    <name type="synonym">Psetta maxima</name>
    <dbReference type="NCBI Taxonomy" id="52904"/>
    <lineage>
        <taxon>Eukaryota</taxon>
        <taxon>Metazoa</taxon>
        <taxon>Chordata</taxon>
        <taxon>Craniata</taxon>
        <taxon>Vertebrata</taxon>
        <taxon>Euteleostomi</taxon>
        <taxon>Actinopterygii</taxon>
        <taxon>Neopterygii</taxon>
        <taxon>Teleostei</taxon>
        <taxon>Neoteleostei</taxon>
        <taxon>Acanthomorphata</taxon>
        <taxon>Carangaria</taxon>
        <taxon>Pleuronectiformes</taxon>
        <taxon>Pleuronectoidei</taxon>
        <taxon>Scophthalmidae</taxon>
        <taxon>Scophthalmus</taxon>
    </lineage>
</organism>
<dbReference type="Proteomes" id="UP000246464">
    <property type="component" value="Chromosome 21"/>
</dbReference>
<evidence type="ECO:0000256" key="1">
    <source>
        <dbReference type="SAM" id="MobiDB-lite"/>
    </source>
</evidence>
<dbReference type="EMBL" id="CP026263">
    <property type="protein sequence ID" value="AWP21067.1"/>
    <property type="molecule type" value="Genomic_DNA"/>
</dbReference>